<gene>
    <name evidence="4" type="ORF">NG895_07935</name>
</gene>
<keyword evidence="5" id="KW-1185">Reference proteome</keyword>
<sequence>MMPTARLLSVYVLALLFIAISRAPLVRAADEAQTEVPLKQLVAYTSGVAFFERAGEVEGNADLVLEFPTESMDDLLKTLVLLDLDGGKTATVMYENRDPVARSLGTLPFELQPGASLGDLLGQFRGQQIAIDDWQGRIVSIETQTLRDEQQVRGVELLLVQTDEGLMRLPLDEIAAIKLVDPEVQQRFQRALELLAMQADSPAKRVTLQFRGEGKRRVRIGYLQEFPVWKVSYRLVIDADGKTLLQGWAMVENTTDQDWQDVQLSLVSGQPFAFRMNLYEPLYVQRPEVQPSAVAGLVPREYGRQLQRSRPRGGEFGGFGGGGAFGGGGFGGGGFGGSFGSEDAMEFGGGRDRSLGDRLSESQPAMATATEVGELFHYEIDTPVTLASETSAMLPIVNANVEGEKLSLYDPTVNAKHPQHGLRIKNTTDLHLMRGPITVLDEAQYAGDSRMADTPPGSERLITYAMDPEVDVNIESGAVEKQLVEVRLTRGVILTKHRVQRVATYELDNQGSKSRLVVIQRPENAGWELVEPKAARTTDNALRFEVSVPAGESVTLPVVEQQTSQEKFAVEQLSDEELALYLNSPLVSEQAKQTLESYRQRRVERTRLRLAVNASEAELRALAQEQERIGKSMDRLDRTSELYQRFVKKLGELETRIERERVRLAELRKKLQDIQNKIGDIAPFEF</sequence>
<protein>
    <recommendedName>
        <fullName evidence="6">DUF4139 domain-containing protein</fullName>
    </recommendedName>
</protein>
<proteinExistence type="predicted"/>
<feature type="region of interest" description="Disordered" evidence="2">
    <location>
        <begin position="341"/>
        <end position="364"/>
    </location>
</feature>
<organism evidence="4 5">
    <name type="scientific">Aeoliella straminimaris</name>
    <dbReference type="NCBI Taxonomy" id="2954799"/>
    <lineage>
        <taxon>Bacteria</taxon>
        <taxon>Pseudomonadati</taxon>
        <taxon>Planctomycetota</taxon>
        <taxon>Planctomycetia</taxon>
        <taxon>Pirellulales</taxon>
        <taxon>Lacipirellulaceae</taxon>
        <taxon>Aeoliella</taxon>
    </lineage>
</organism>
<feature type="coiled-coil region" evidence="1">
    <location>
        <begin position="650"/>
        <end position="677"/>
    </location>
</feature>
<feature type="compositionally biased region" description="Basic and acidic residues" evidence="2">
    <location>
        <begin position="349"/>
        <end position="360"/>
    </location>
</feature>
<dbReference type="PANTHER" id="PTHR38075">
    <property type="entry name" value="DUF4139 DOMAIN-CONTAINING PROTEIN"/>
    <property type="match status" value="1"/>
</dbReference>
<keyword evidence="1" id="KW-0175">Coiled coil</keyword>
<evidence type="ECO:0000256" key="3">
    <source>
        <dbReference type="SAM" id="SignalP"/>
    </source>
</evidence>
<dbReference type="EMBL" id="JAMXLR010000026">
    <property type="protein sequence ID" value="MCO6043835.1"/>
    <property type="molecule type" value="Genomic_DNA"/>
</dbReference>
<evidence type="ECO:0000256" key="1">
    <source>
        <dbReference type="SAM" id="Coils"/>
    </source>
</evidence>
<dbReference type="PANTHER" id="PTHR38075:SF1">
    <property type="entry name" value="DUF4139 DOMAIN-CONTAINING PROTEIN"/>
    <property type="match status" value="1"/>
</dbReference>
<dbReference type="AlphaFoldDB" id="A0A9X2F7N0"/>
<evidence type="ECO:0000313" key="5">
    <source>
        <dbReference type="Proteomes" id="UP001155241"/>
    </source>
</evidence>
<evidence type="ECO:0000256" key="2">
    <source>
        <dbReference type="SAM" id="MobiDB-lite"/>
    </source>
</evidence>
<comment type="caution">
    <text evidence="4">The sequence shown here is derived from an EMBL/GenBank/DDBJ whole genome shotgun (WGS) entry which is preliminary data.</text>
</comment>
<name>A0A9X2F7N0_9BACT</name>
<keyword evidence="3" id="KW-0732">Signal</keyword>
<feature type="chain" id="PRO_5040745722" description="DUF4139 domain-containing protein" evidence="3">
    <location>
        <begin position="29"/>
        <end position="686"/>
    </location>
</feature>
<dbReference type="Proteomes" id="UP001155241">
    <property type="component" value="Unassembled WGS sequence"/>
</dbReference>
<reference evidence="4" key="1">
    <citation type="submission" date="2022-06" db="EMBL/GenBank/DDBJ databases">
        <title>Aeoliella straminimaris, a novel planctomycete from sediments.</title>
        <authorList>
            <person name="Vitorino I.R."/>
            <person name="Lage O.M."/>
        </authorList>
    </citation>
    <scope>NUCLEOTIDE SEQUENCE</scope>
    <source>
        <strain evidence="4">ICT_H6.2</strain>
    </source>
</reference>
<evidence type="ECO:0008006" key="6">
    <source>
        <dbReference type="Google" id="ProtNLM"/>
    </source>
</evidence>
<evidence type="ECO:0000313" key="4">
    <source>
        <dbReference type="EMBL" id="MCO6043835.1"/>
    </source>
</evidence>
<feature type="signal peptide" evidence="3">
    <location>
        <begin position="1"/>
        <end position="28"/>
    </location>
</feature>
<accession>A0A9X2F7N0</accession>